<organism evidence="3 4">
    <name type="scientific">Vibrio quintilis</name>
    <dbReference type="NCBI Taxonomy" id="1117707"/>
    <lineage>
        <taxon>Bacteria</taxon>
        <taxon>Pseudomonadati</taxon>
        <taxon>Pseudomonadota</taxon>
        <taxon>Gammaproteobacteria</taxon>
        <taxon>Vibrionales</taxon>
        <taxon>Vibrionaceae</taxon>
        <taxon>Vibrio</taxon>
    </lineage>
</organism>
<keyword evidence="1" id="KW-1133">Transmembrane helix</keyword>
<dbReference type="Proteomes" id="UP000184600">
    <property type="component" value="Unassembled WGS sequence"/>
</dbReference>
<gene>
    <name evidence="3" type="ORF">VQ7734_03940</name>
</gene>
<feature type="transmembrane region" description="Helical" evidence="1">
    <location>
        <begin position="176"/>
        <end position="197"/>
    </location>
</feature>
<dbReference type="Pfam" id="PF08269">
    <property type="entry name" value="dCache_2"/>
    <property type="match status" value="1"/>
</dbReference>
<dbReference type="OrthoDB" id="2489132at2"/>
<reference evidence="4" key="1">
    <citation type="submission" date="2016-12" db="EMBL/GenBank/DDBJ databases">
        <authorList>
            <person name="Rodrigo-Torres L."/>
            <person name="Arahal R.D."/>
            <person name="Lucena T."/>
        </authorList>
    </citation>
    <scope>NUCLEOTIDE SEQUENCE [LARGE SCALE GENOMIC DNA]</scope>
</reference>
<keyword evidence="1" id="KW-0812">Transmembrane</keyword>
<protein>
    <recommendedName>
        <fullName evidence="2">Double Cache domain-containing protein</fullName>
    </recommendedName>
</protein>
<dbReference type="Gene3D" id="3.30.450.20">
    <property type="entry name" value="PAS domain"/>
    <property type="match status" value="1"/>
</dbReference>
<dbReference type="InterPro" id="IPR004010">
    <property type="entry name" value="Double_Cache_2"/>
</dbReference>
<name>A0A1M7YZX1_9VIBR</name>
<evidence type="ECO:0000313" key="3">
    <source>
        <dbReference type="EMBL" id="SHO58170.1"/>
    </source>
</evidence>
<evidence type="ECO:0000313" key="4">
    <source>
        <dbReference type="Proteomes" id="UP000184600"/>
    </source>
</evidence>
<evidence type="ECO:0000259" key="2">
    <source>
        <dbReference type="Pfam" id="PF08269"/>
    </source>
</evidence>
<proteinExistence type="predicted"/>
<feature type="transmembrane region" description="Helical" evidence="1">
    <location>
        <begin position="9"/>
        <end position="27"/>
    </location>
</feature>
<dbReference type="EMBL" id="FRFG01000057">
    <property type="protein sequence ID" value="SHO58170.1"/>
    <property type="molecule type" value="Genomic_DNA"/>
</dbReference>
<dbReference type="RefSeq" id="WP_073585619.1">
    <property type="nucleotide sequence ID" value="NZ_AP024898.1"/>
</dbReference>
<evidence type="ECO:0000256" key="1">
    <source>
        <dbReference type="SAM" id="Phobius"/>
    </source>
</evidence>
<keyword evidence="1" id="KW-0472">Membrane</keyword>
<dbReference type="STRING" id="1117707.VQ7734_03940"/>
<sequence length="206" mass="24312">MSIHKAHKLLFLWFIFQLIFVVALYYYTEEQVHNIYIESKKDEISKVMTMVHHHAESIIKESANDSMEARKQTEQKIVDYFEGFHIGDLYFWVNDHNAIARVHPRDKVLGQFQNSYLRHMKQLESNPLFFETRLNVNPVTDELQVKINGIMLLDPWKWVVGYGSYIDKSRIVEKTMLLMIIPVAGLLLCNAFIILYVRRMTNSQTS</sequence>
<feature type="domain" description="Double Cache" evidence="2">
    <location>
        <begin position="34"/>
        <end position="171"/>
    </location>
</feature>
<keyword evidence="4" id="KW-1185">Reference proteome</keyword>
<accession>A0A1M7YZX1</accession>
<dbReference type="AlphaFoldDB" id="A0A1M7YZX1"/>